<dbReference type="Proteomes" id="UP001457282">
    <property type="component" value="Unassembled WGS sequence"/>
</dbReference>
<keyword evidence="4" id="KW-1185">Reference proteome</keyword>
<dbReference type="InterPro" id="IPR044974">
    <property type="entry name" value="Disease_R_plants"/>
</dbReference>
<reference evidence="3 4" key="1">
    <citation type="journal article" date="2023" name="G3 (Bethesda)">
        <title>A chromosome-length genome assembly and annotation of blackberry (Rubus argutus, cv. 'Hillquist').</title>
        <authorList>
            <person name="Bruna T."/>
            <person name="Aryal R."/>
            <person name="Dudchenko O."/>
            <person name="Sargent D.J."/>
            <person name="Mead D."/>
            <person name="Buti M."/>
            <person name="Cavallini A."/>
            <person name="Hytonen T."/>
            <person name="Andres J."/>
            <person name="Pham M."/>
            <person name="Weisz D."/>
            <person name="Mascagni F."/>
            <person name="Usai G."/>
            <person name="Natali L."/>
            <person name="Bassil N."/>
            <person name="Fernandez G.E."/>
            <person name="Lomsadze A."/>
            <person name="Armour M."/>
            <person name="Olukolu B."/>
            <person name="Poorten T."/>
            <person name="Britton C."/>
            <person name="Davik J."/>
            <person name="Ashrafi H."/>
            <person name="Aiden E.L."/>
            <person name="Borodovsky M."/>
            <person name="Worthington M."/>
        </authorList>
    </citation>
    <scope>NUCLEOTIDE SEQUENCE [LARGE SCALE GENOMIC DNA]</scope>
    <source>
        <strain evidence="3">PI 553951</strain>
    </source>
</reference>
<evidence type="ECO:0000313" key="4">
    <source>
        <dbReference type="Proteomes" id="UP001457282"/>
    </source>
</evidence>
<dbReference type="InterPro" id="IPR032675">
    <property type="entry name" value="LRR_dom_sf"/>
</dbReference>
<keyword evidence="2" id="KW-0677">Repeat</keyword>
<name>A0AAW1XIV8_RUBAR</name>
<dbReference type="EMBL" id="JBEDUW010000003">
    <property type="protein sequence ID" value="KAK9936755.1"/>
    <property type="molecule type" value="Genomic_DNA"/>
</dbReference>
<dbReference type="GO" id="GO:0006952">
    <property type="term" value="P:defense response"/>
    <property type="evidence" value="ECO:0007669"/>
    <property type="project" value="InterPro"/>
</dbReference>
<gene>
    <name evidence="3" type="ORF">M0R45_013581</name>
</gene>
<evidence type="ECO:0008006" key="5">
    <source>
        <dbReference type="Google" id="ProtNLM"/>
    </source>
</evidence>
<keyword evidence="1" id="KW-0433">Leucine-rich repeat</keyword>
<dbReference type="Pfam" id="PF07725">
    <property type="entry name" value="LRR_3"/>
    <property type="match status" value="1"/>
</dbReference>
<dbReference type="Gene3D" id="3.80.10.10">
    <property type="entry name" value="Ribonuclease Inhibitor"/>
    <property type="match status" value="2"/>
</dbReference>
<sequence length="639" mass="73802">MASSSAHVFRHDVFLSFRGKDTRNAAKLSGFDSNTIRDESKLIKAVVKVISTKLKSECSKCPEDPGKRSRLFTPEDFCHVLENRTGTEKIQGMILHQYYGSINLSPRAFEKMHNLKVLKFYDEYYITGFFNPQDLESLPNSLRILWWFKYPLKSLPPKFSPVNLVELSMRRSQLRRLWNEGQSPRNLKSVDLRGSKHLLEVPDLSKSVNIERIDLQGCKRLVEVPSYFKNLLKLTYLNLRMCSNLRILPELPRNMEFLLLVATAIEELPTWIWSFEKLVILDIDYYHPLRTWDLNSITSFESNRWSSSIDCFLRLASHHNSSGKLKFFEQLLRCSSINENSLLLSDPVECMEDLHLRRADIKQFPSSIDNLDGLKRLSLYECKNLESIPNTIYNLNRLESFKVDGSCRLKKLPPCSVILWSSMRELSFAHCESLEEIPDSIFSLTSLQRLNLSGIMIKSIPSTIKQASGLRYLYLNNCECLESLPELPCLLKYLDASGCTKLKTVSGSMTALTQGPDQICDFHKLSHNEEQHLFCKCPSLGESARSNIMHDVQLKILRTATACHRYRYFESDVENSDHVVVWYEDCLKHRSTSFCNATEASFEFFQLNRRGSVKSSETNVAYTERILQELKAELELRQK</sequence>
<dbReference type="SUPFAM" id="SSF52058">
    <property type="entry name" value="L domain-like"/>
    <property type="match status" value="1"/>
</dbReference>
<protein>
    <recommendedName>
        <fullName evidence="5">TIR domain-containing protein</fullName>
    </recommendedName>
</protein>
<dbReference type="PANTHER" id="PTHR11017">
    <property type="entry name" value="LEUCINE-RICH REPEAT-CONTAINING PROTEIN"/>
    <property type="match status" value="1"/>
</dbReference>
<dbReference type="PANTHER" id="PTHR11017:SF479">
    <property type="entry name" value="DISEASE RESISTANCE PROTEIN (TIR-NBS-LRR CLASS) FAMILY"/>
    <property type="match status" value="1"/>
</dbReference>
<evidence type="ECO:0000256" key="2">
    <source>
        <dbReference type="ARBA" id="ARBA00022737"/>
    </source>
</evidence>
<dbReference type="AlphaFoldDB" id="A0AAW1XIV8"/>
<evidence type="ECO:0000313" key="3">
    <source>
        <dbReference type="EMBL" id="KAK9936755.1"/>
    </source>
</evidence>
<evidence type="ECO:0000256" key="1">
    <source>
        <dbReference type="ARBA" id="ARBA00022614"/>
    </source>
</evidence>
<comment type="caution">
    <text evidence="3">The sequence shown here is derived from an EMBL/GenBank/DDBJ whole genome shotgun (WGS) entry which is preliminary data.</text>
</comment>
<organism evidence="3 4">
    <name type="scientific">Rubus argutus</name>
    <name type="common">Southern blackberry</name>
    <dbReference type="NCBI Taxonomy" id="59490"/>
    <lineage>
        <taxon>Eukaryota</taxon>
        <taxon>Viridiplantae</taxon>
        <taxon>Streptophyta</taxon>
        <taxon>Embryophyta</taxon>
        <taxon>Tracheophyta</taxon>
        <taxon>Spermatophyta</taxon>
        <taxon>Magnoliopsida</taxon>
        <taxon>eudicotyledons</taxon>
        <taxon>Gunneridae</taxon>
        <taxon>Pentapetalae</taxon>
        <taxon>rosids</taxon>
        <taxon>fabids</taxon>
        <taxon>Rosales</taxon>
        <taxon>Rosaceae</taxon>
        <taxon>Rosoideae</taxon>
        <taxon>Rosoideae incertae sedis</taxon>
        <taxon>Rubus</taxon>
    </lineage>
</organism>
<proteinExistence type="predicted"/>
<dbReference type="InterPro" id="IPR011713">
    <property type="entry name" value="Leu-rich_rpt_3"/>
</dbReference>
<accession>A0AAW1XIV8</accession>